<dbReference type="EMBL" id="JAGGLG010000032">
    <property type="protein sequence ID" value="MBP2019652.1"/>
    <property type="molecule type" value="Genomic_DNA"/>
</dbReference>
<keyword evidence="6" id="KW-1185">Reference proteome</keyword>
<dbReference type="SUPFAM" id="SSF53822">
    <property type="entry name" value="Periplasmic binding protein-like I"/>
    <property type="match status" value="1"/>
</dbReference>
<dbReference type="Proteomes" id="UP001519289">
    <property type="component" value="Unassembled WGS sequence"/>
</dbReference>
<comment type="subcellular location">
    <subcellularLocation>
        <location evidence="1">Cell envelope</location>
    </subcellularLocation>
</comment>
<protein>
    <submittedName>
        <fullName evidence="5">Ribose transport system substrate-binding protein</fullName>
    </submittedName>
</protein>
<evidence type="ECO:0000256" key="1">
    <source>
        <dbReference type="ARBA" id="ARBA00004196"/>
    </source>
</evidence>
<comment type="caution">
    <text evidence="5">The sequence shown here is derived from an EMBL/GenBank/DDBJ whole genome shotgun (WGS) entry which is preliminary data.</text>
</comment>
<evidence type="ECO:0000313" key="5">
    <source>
        <dbReference type="EMBL" id="MBP2019652.1"/>
    </source>
</evidence>
<dbReference type="InterPro" id="IPR025997">
    <property type="entry name" value="SBP_2_dom"/>
</dbReference>
<dbReference type="PANTHER" id="PTHR46847">
    <property type="entry name" value="D-ALLOSE-BINDING PERIPLASMIC PROTEIN-RELATED"/>
    <property type="match status" value="1"/>
</dbReference>
<name>A0ABS4JVS3_9FIRM</name>
<gene>
    <name evidence="5" type="ORF">J2Z79_003094</name>
</gene>
<sequence length="325" mass="34731">MRPSPTLILRVSLTLLIAAMLGGLAANLQISRQPVIAADIPVRAANSPLRFLIVSPAQDHPFWTEVHRGASAAAAARNVTVELQGARRASVEEQVQLIDMAAAAQVDGIITQGAADPALAEVVAKAADRGIPVITVETDMPAPDRRLAYVGSDNYQAGRLAAEELILRTGGRAVVGVVRGHLGSEADDLRLQGFRDALAVAPEVQIVAVMPSQLNRSVAGQRALQILQEHPEVTALYATTEVDSIGVAQAVESFESRQVLVVGWRTEQGWDRASLSGVIRVSMVEDPQAMGRTAVEVLEAYLRRDVRPDREVFIPVTVKSGGGRR</sequence>
<evidence type="ECO:0000256" key="2">
    <source>
        <dbReference type="ARBA" id="ARBA00007639"/>
    </source>
</evidence>
<evidence type="ECO:0000313" key="6">
    <source>
        <dbReference type="Proteomes" id="UP001519289"/>
    </source>
</evidence>
<dbReference type="PANTHER" id="PTHR46847:SF4">
    <property type="entry name" value="AUTOINDUCER 2-BINDING PROTEIN LSRB"/>
    <property type="match status" value="1"/>
</dbReference>
<dbReference type="Gene3D" id="3.40.50.2300">
    <property type="match status" value="2"/>
</dbReference>
<reference evidence="5 6" key="1">
    <citation type="submission" date="2021-03" db="EMBL/GenBank/DDBJ databases">
        <title>Genomic Encyclopedia of Type Strains, Phase IV (KMG-IV): sequencing the most valuable type-strain genomes for metagenomic binning, comparative biology and taxonomic classification.</title>
        <authorList>
            <person name="Goeker M."/>
        </authorList>
    </citation>
    <scope>NUCLEOTIDE SEQUENCE [LARGE SCALE GENOMIC DNA]</scope>
    <source>
        <strain evidence="5 6">DSM 27138</strain>
    </source>
</reference>
<accession>A0ABS4JVS3</accession>
<organism evidence="5 6">
    <name type="scientific">Symbiobacterium terraclitae</name>
    <dbReference type="NCBI Taxonomy" id="557451"/>
    <lineage>
        <taxon>Bacteria</taxon>
        <taxon>Bacillati</taxon>
        <taxon>Bacillota</taxon>
        <taxon>Clostridia</taxon>
        <taxon>Eubacteriales</taxon>
        <taxon>Symbiobacteriaceae</taxon>
        <taxon>Symbiobacterium</taxon>
    </lineage>
</organism>
<dbReference type="RefSeq" id="WP_209467756.1">
    <property type="nucleotide sequence ID" value="NZ_JAGGLG010000032.1"/>
</dbReference>
<feature type="domain" description="Periplasmic binding protein" evidence="4">
    <location>
        <begin position="53"/>
        <end position="303"/>
    </location>
</feature>
<dbReference type="Pfam" id="PF13407">
    <property type="entry name" value="Peripla_BP_4"/>
    <property type="match status" value="1"/>
</dbReference>
<keyword evidence="3" id="KW-0732">Signal</keyword>
<comment type="similarity">
    <text evidence="2">Belongs to the bacterial solute-binding protein 2 family.</text>
</comment>
<dbReference type="InterPro" id="IPR028082">
    <property type="entry name" value="Peripla_BP_I"/>
</dbReference>
<evidence type="ECO:0000259" key="4">
    <source>
        <dbReference type="Pfam" id="PF13407"/>
    </source>
</evidence>
<proteinExistence type="inferred from homology"/>
<evidence type="ECO:0000256" key="3">
    <source>
        <dbReference type="ARBA" id="ARBA00022729"/>
    </source>
</evidence>